<evidence type="ECO:0000256" key="2">
    <source>
        <dbReference type="ARBA" id="ARBA00023445"/>
    </source>
</evidence>
<dbReference type="Proteomes" id="UP000031036">
    <property type="component" value="Unassembled WGS sequence"/>
</dbReference>
<dbReference type="InterPro" id="IPR050425">
    <property type="entry name" value="NAD(P)_dehydrat-like"/>
</dbReference>
<name>A0A0B2UZJ9_TOXCA</name>
<dbReference type="STRING" id="6265.A0A0B2UZJ9"/>
<comment type="caution">
    <text evidence="5">The sequence shown here is derived from an EMBL/GenBank/DDBJ whole genome shotgun (WGS) entry which is preliminary data.</text>
</comment>
<protein>
    <submittedName>
        <fullName evidence="5">Bifunctional dihydroflavonol 4-reductase/flavanone 4-reductase</fullName>
    </submittedName>
</protein>
<dbReference type="EMBL" id="JPKZ01002808">
    <property type="protein sequence ID" value="KHN74918.1"/>
    <property type="molecule type" value="Genomic_DNA"/>
</dbReference>
<keyword evidence="1" id="KW-0560">Oxidoreductase</keyword>
<dbReference type="InterPro" id="IPR001509">
    <property type="entry name" value="Epimerase_deHydtase"/>
</dbReference>
<evidence type="ECO:0000313" key="6">
    <source>
        <dbReference type="Proteomes" id="UP000031036"/>
    </source>
</evidence>
<dbReference type="Gene3D" id="3.40.50.720">
    <property type="entry name" value="NAD(P)-binding Rossmann-like Domain"/>
    <property type="match status" value="1"/>
</dbReference>
<accession>A0A0B2UZJ9</accession>
<dbReference type="PANTHER" id="PTHR10366:SF564">
    <property type="entry name" value="STEROL-4-ALPHA-CARBOXYLATE 3-DEHYDROGENASE, DECARBOXYLATING"/>
    <property type="match status" value="1"/>
</dbReference>
<feature type="region of interest" description="Disordered" evidence="3">
    <location>
        <begin position="1"/>
        <end position="21"/>
    </location>
</feature>
<keyword evidence="6" id="KW-1185">Reference proteome</keyword>
<dbReference type="FunFam" id="3.40.50.720:FF:000336">
    <property type="entry name" value="Aldehyde reductase"/>
    <property type="match status" value="1"/>
</dbReference>
<dbReference type="PANTHER" id="PTHR10366">
    <property type="entry name" value="NAD DEPENDENT EPIMERASE/DEHYDRATASE"/>
    <property type="match status" value="1"/>
</dbReference>
<evidence type="ECO:0000256" key="1">
    <source>
        <dbReference type="ARBA" id="ARBA00023002"/>
    </source>
</evidence>
<feature type="compositionally biased region" description="Basic and acidic residues" evidence="3">
    <location>
        <begin position="1"/>
        <end position="20"/>
    </location>
</feature>
<evidence type="ECO:0000259" key="4">
    <source>
        <dbReference type="Pfam" id="PF01370"/>
    </source>
</evidence>
<dbReference type="OMA" id="KNEECWA"/>
<dbReference type="Pfam" id="PF01370">
    <property type="entry name" value="Epimerase"/>
    <property type="match status" value="1"/>
</dbReference>
<organism evidence="5 6">
    <name type="scientific">Toxocara canis</name>
    <name type="common">Canine roundworm</name>
    <dbReference type="NCBI Taxonomy" id="6265"/>
    <lineage>
        <taxon>Eukaryota</taxon>
        <taxon>Metazoa</taxon>
        <taxon>Ecdysozoa</taxon>
        <taxon>Nematoda</taxon>
        <taxon>Chromadorea</taxon>
        <taxon>Rhabditida</taxon>
        <taxon>Spirurina</taxon>
        <taxon>Ascaridomorpha</taxon>
        <taxon>Ascaridoidea</taxon>
        <taxon>Toxocaridae</taxon>
        <taxon>Toxocara</taxon>
    </lineage>
</organism>
<dbReference type="CDD" id="cd05227">
    <property type="entry name" value="AR_SDR_e"/>
    <property type="match status" value="1"/>
</dbReference>
<evidence type="ECO:0000256" key="3">
    <source>
        <dbReference type="SAM" id="MobiDB-lite"/>
    </source>
</evidence>
<dbReference type="SUPFAM" id="SSF51735">
    <property type="entry name" value="NAD(P)-binding Rossmann-fold domains"/>
    <property type="match status" value="1"/>
</dbReference>
<gene>
    <name evidence="5" type="primary">DFR</name>
    <name evidence="5" type="ORF">Tcan_09111</name>
</gene>
<comment type="similarity">
    <text evidence="2">Belongs to the NAD(P)-dependent epimerase/dehydratase family. Dihydroflavonol-4-reductase subfamily.</text>
</comment>
<dbReference type="AlphaFoldDB" id="A0A0B2UZJ9"/>
<evidence type="ECO:0000313" key="5">
    <source>
        <dbReference type="EMBL" id="KHN74918.1"/>
    </source>
</evidence>
<dbReference type="OrthoDB" id="2735536at2759"/>
<dbReference type="InterPro" id="IPR036291">
    <property type="entry name" value="NAD(P)-bd_dom_sf"/>
</dbReference>
<proteinExistence type="inferred from homology"/>
<feature type="domain" description="NAD-dependent epimerase/dehydratase" evidence="4">
    <location>
        <begin position="89"/>
        <end position="326"/>
    </location>
</feature>
<sequence>MKEAECRNGSEAEAKAEPPKFRARSQALLKIGADEVTEARRSRWFESEQEPNIQETAAEAGTEHQLKSEYRYDMADAVAEHEANGSIKVLVTGAAGYLAIHCVQQLLNEGYRVRGTVRDTNNTAKVKPLIDLKGSDRLELITADLMDKQIWSTAVEGCEYVLHIASPCQTVADDSIIQTAIDGTLNVLRAVAKCDTVKKVVLTSSSGAVNQGHKKPHKLFNEDDWTKLEDGRVYVHKYHVSKTMAEQAAWNFVRNETGVKFKMTVLNPALIVGPLLQNSKGASAAIISRFLDSTMPAIPSFKCGIVDVDDVALAHIRAMRNSDTDDQRILITACTMSFRQIAQVLRKEFAPQDYSVPRLRVPFFMIRLYSLLDEEAREVVRLGKYVEYFDNSKAKQLLGMTFKDPRISLIEMAYDMIERGIIPKRSKYRGPSKSQNM</sequence>
<dbReference type="GO" id="GO:0016616">
    <property type="term" value="F:oxidoreductase activity, acting on the CH-OH group of donors, NAD or NADP as acceptor"/>
    <property type="evidence" value="ECO:0007669"/>
    <property type="project" value="TreeGrafter"/>
</dbReference>
<reference evidence="5 6" key="1">
    <citation type="submission" date="2014-11" db="EMBL/GenBank/DDBJ databases">
        <title>Genetic blueprint of the zoonotic pathogen Toxocara canis.</title>
        <authorList>
            <person name="Zhu X.-Q."/>
            <person name="Korhonen P.K."/>
            <person name="Cai H."/>
            <person name="Young N.D."/>
            <person name="Nejsum P."/>
            <person name="von Samson-Himmelstjerna G."/>
            <person name="Boag P.R."/>
            <person name="Tan P."/>
            <person name="Li Q."/>
            <person name="Min J."/>
            <person name="Yang Y."/>
            <person name="Wang X."/>
            <person name="Fang X."/>
            <person name="Hall R.S."/>
            <person name="Hofmann A."/>
            <person name="Sternberg P.W."/>
            <person name="Jex A.R."/>
            <person name="Gasser R.B."/>
        </authorList>
    </citation>
    <scope>NUCLEOTIDE SEQUENCE [LARGE SCALE GENOMIC DNA]</scope>
    <source>
        <strain evidence="5">PN_DK_2014</strain>
    </source>
</reference>